<dbReference type="InterPro" id="IPR011330">
    <property type="entry name" value="Glyco_hydro/deAcase_b/a-brl"/>
</dbReference>
<feature type="region of interest" description="Disordered" evidence="1">
    <location>
        <begin position="1"/>
        <end position="46"/>
    </location>
</feature>
<dbReference type="Proteomes" id="UP000709959">
    <property type="component" value="Unassembled WGS sequence"/>
</dbReference>
<dbReference type="Gene3D" id="3.20.20.370">
    <property type="entry name" value="Glycoside hydrolase/deacetylase"/>
    <property type="match status" value="1"/>
</dbReference>
<dbReference type="AlphaFoldDB" id="A0A936K6B3"/>
<dbReference type="GO" id="GO:0005975">
    <property type="term" value="P:carbohydrate metabolic process"/>
    <property type="evidence" value="ECO:0007669"/>
    <property type="project" value="InterPro"/>
</dbReference>
<comment type="caution">
    <text evidence="3">The sequence shown here is derived from an EMBL/GenBank/DDBJ whole genome shotgun (WGS) entry which is preliminary data.</text>
</comment>
<accession>A0A936K6B3</accession>
<feature type="domain" description="NodB homology" evidence="2">
    <location>
        <begin position="101"/>
        <end position="347"/>
    </location>
</feature>
<evidence type="ECO:0000313" key="3">
    <source>
        <dbReference type="EMBL" id="MBK8572689.1"/>
    </source>
</evidence>
<dbReference type="SUPFAM" id="SSF88713">
    <property type="entry name" value="Glycoside hydrolase/deacetylase"/>
    <property type="match status" value="1"/>
</dbReference>
<reference evidence="3 4" key="1">
    <citation type="submission" date="2020-10" db="EMBL/GenBank/DDBJ databases">
        <title>Connecting structure to function with the recovery of over 1000 high-quality activated sludge metagenome-assembled genomes encoding full-length rRNA genes using long-read sequencing.</title>
        <authorList>
            <person name="Singleton C.M."/>
            <person name="Petriglieri F."/>
            <person name="Kristensen J.M."/>
            <person name="Kirkegaard R.H."/>
            <person name="Michaelsen T.Y."/>
            <person name="Andersen M.H."/>
            <person name="Karst S.M."/>
            <person name="Dueholm M.S."/>
            <person name="Nielsen P.H."/>
            <person name="Albertsen M."/>
        </authorList>
    </citation>
    <scope>NUCLEOTIDE SEQUENCE [LARGE SCALE GENOMIC DNA]</scope>
    <source>
        <strain evidence="3">OdNE_18-Q3-R46-58_MAXAC.008</strain>
    </source>
</reference>
<protein>
    <submittedName>
        <fullName evidence="3">DUF3473 domain-containing protein</fullName>
    </submittedName>
</protein>
<evidence type="ECO:0000256" key="1">
    <source>
        <dbReference type="SAM" id="MobiDB-lite"/>
    </source>
</evidence>
<evidence type="ECO:0000313" key="4">
    <source>
        <dbReference type="Proteomes" id="UP000709959"/>
    </source>
</evidence>
<organism evidence="3 4">
    <name type="scientific">Candidatus Geothrix odensensis</name>
    <dbReference type="NCBI Taxonomy" id="2954440"/>
    <lineage>
        <taxon>Bacteria</taxon>
        <taxon>Pseudomonadati</taxon>
        <taxon>Acidobacteriota</taxon>
        <taxon>Holophagae</taxon>
        <taxon>Holophagales</taxon>
        <taxon>Holophagaceae</taxon>
        <taxon>Geothrix</taxon>
    </lineage>
</organism>
<dbReference type="PROSITE" id="PS51677">
    <property type="entry name" value="NODB"/>
    <property type="match status" value="1"/>
</dbReference>
<dbReference type="PANTHER" id="PTHR47561">
    <property type="entry name" value="POLYSACCHARIDE DEACETYLASE FAMILY PROTEIN (AFU_ORTHOLOGUE AFUA_6G05030)"/>
    <property type="match status" value="1"/>
</dbReference>
<gene>
    <name evidence="3" type="ORF">IPN91_08585</name>
</gene>
<feature type="compositionally biased region" description="Basic residues" evidence="1">
    <location>
        <begin position="1"/>
        <end position="19"/>
    </location>
</feature>
<dbReference type="Pfam" id="PF01522">
    <property type="entry name" value="Polysacc_deac_1"/>
    <property type="match status" value="1"/>
</dbReference>
<evidence type="ECO:0000259" key="2">
    <source>
        <dbReference type="PROSITE" id="PS51677"/>
    </source>
</evidence>
<sequence length="347" mass="38808">MGHHRRLPRHRRHRQRQPRHGGAWHLRGAGGHRHRPRGGHPGAHGLQLLPGPAEAVPDGAGRLLPGVHQPLRAELHLSRRLPLSLDWEDWFQLCCPPYDQPEALDRFECRLPLATERALGLCADLGATATWFCLGDQARRHPALLRRIAGAGHAIGLHGLTHRRAFEMDRAAWRASLRDGKALLEDLSGQPVVGYRAPEWSLRGAAADWWRDLPELGFRYDSSRVPLAVIGDPALPRRPYLLAEGLWELPPPVLWSGPVRMPLWGWGPRVMPFSLVRRALETLALEDAGTPLVLHPWELDAEQPRLPGLSLGHRYTHGIGLRGYGSRLGDLLDGFQLTSLEAWVEAQ</sequence>
<dbReference type="InterPro" id="IPR022560">
    <property type="entry name" value="DUF3473"/>
</dbReference>
<dbReference type="EMBL" id="JADKCH010000007">
    <property type="protein sequence ID" value="MBK8572689.1"/>
    <property type="molecule type" value="Genomic_DNA"/>
</dbReference>
<dbReference type="InterPro" id="IPR002509">
    <property type="entry name" value="NODB_dom"/>
</dbReference>
<name>A0A936K6B3_9BACT</name>
<dbReference type="GO" id="GO:0016810">
    <property type="term" value="F:hydrolase activity, acting on carbon-nitrogen (but not peptide) bonds"/>
    <property type="evidence" value="ECO:0007669"/>
    <property type="project" value="InterPro"/>
</dbReference>
<dbReference type="Pfam" id="PF11959">
    <property type="entry name" value="DUF3473"/>
    <property type="match status" value="1"/>
</dbReference>
<proteinExistence type="predicted"/>
<dbReference type="PANTHER" id="PTHR47561:SF1">
    <property type="entry name" value="POLYSACCHARIDE DEACETYLASE FAMILY PROTEIN (AFU_ORTHOLOGUE AFUA_6G05030)"/>
    <property type="match status" value="1"/>
</dbReference>